<organism evidence="2 3">
    <name type="scientific">Amycolatopsis melonis</name>
    <dbReference type="NCBI Taxonomy" id="3156488"/>
    <lineage>
        <taxon>Bacteria</taxon>
        <taxon>Bacillati</taxon>
        <taxon>Actinomycetota</taxon>
        <taxon>Actinomycetes</taxon>
        <taxon>Pseudonocardiales</taxon>
        <taxon>Pseudonocardiaceae</taxon>
        <taxon>Amycolatopsis</taxon>
    </lineage>
</organism>
<sequence length="119" mass="11958">MRGRDRGSVTVEAALAMAGLTVVTALVLAGLAVVTSQLRCTDAAREAARLVARGQPQAAEAAVRAIAPPGAGLSVHHIGDAITVKVTAQPVTGLLPAIHLDAEAYAVAEPGTEVPDAPH</sequence>
<evidence type="ECO:0000313" key="2">
    <source>
        <dbReference type="EMBL" id="MEQ0559019.1"/>
    </source>
</evidence>
<name>A0ABV0L9P4_9PSEU</name>
<dbReference type="InterPro" id="IPR049790">
    <property type="entry name" value="Rv3655c/TadE"/>
</dbReference>
<dbReference type="NCBIfam" id="NF041390">
    <property type="entry name" value="TadE_Rv3655c"/>
    <property type="match status" value="1"/>
</dbReference>
<evidence type="ECO:0000256" key="1">
    <source>
        <dbReference type="SAM" id="Phobius"/>
    </source>
</evidence>
<evidence type="ECO:0000313" key="3">
    <source>
        <dbReference type="Proteomes" id="UP001440984"/>
    </source>
</evidence>
<keyword evidence="3" id="KW-1185">Reference proteome</keyword>
<dbReference type="RefSeq" id="WP_348948803.1">
    <property type="nucleotide sequence ID" value="NZ_JBDZYD010000003.1"/>
</dbReference>
<dbReference type="EMBL" id="JBDZYD010000003">
    <property type="protein sequence ID" value="MEQ0559019.1"/>
    <property type="molecule type" value="Genomic_DNA"/>
</dbReference>
<keyword evidence="1" id="KW-0472">Membrane</keyword>
<reference evidence="2 3" key="1">
    <citation type="submission" date="2024-05" db="EMBL/GenBank/DDBJ databases">
        <authorList>
            <person name="Zhao H."/>
            <person name="Xu Y."/>
            <person name="Lin S."/>
            <person name="Spain J.C."/>
            <person name="Zhou N.-Y."/>
        </authorList>
    </citation>
    <scope>NUCLEOTIDE SEQUENCE [LARGE SCALE GENOMIC DNA]</scope>
    <source>
        <strain evidence="2 3">NEAU-NG30</strain>
    </source>
</reference>
<accession>A0ABV0L9P4</accession>
<comment type="caution">
    <text evidence="2">The sequence shown here is derived from an EMBL/GenBank/DDBJ whole genome shotgun (WGS) entry which is preliminary data.</text>
</comment>
<keyword evidence="1" id="KW-1133">Transmembrane helix</keyword>
<keyword evidence="1" id="KW-0812">Transmembrane</keyword>
<proteinExistence type="predicted"/>
<dbReference type="Proteomes" id="UP001440984">
    <property type="component" value="Unassembled WGS sequence"/>
</dbReference>
<protein>
    <submittedName>
        <fullName evidence="2">TadE family type IV pilus minor pilin</fullName>
    </submittedName>
</protein>
<feature type="transmembrane region" description="Helical" evidence="1">
    <location>
        <begin position="12"/>
        <end position="34"/>
    </location>
</feature>
<gene>
    <name evidence="2" type="ORF">ABJI51_08055</name>
</gene>